<gene>
    <name evidence="2" type="ORF">SCF082_LOCUS22637</name>
</gene>
<comment type="caution">
    <text evidence="2">The sequence shown here is derived from an EMBL/GenBank/DDBJ whole genome shotgun (WGS) entry which is preliminary data.</text>
</comment>
<feature type="non-terminal residue" evidence="2">
    <location>
        <position position="1"/>
    </location>
</feature>
<organism evidence="2 3">
    <name type="scientific">Durusdinium trenchii</name>
    <dbReference type="NCBI Taxonomy" id="1381693"/>
    <lineage>
        <taxon>Eukaryota</taxon>
        <taxon>Sar</taxon>
        <taxon>Alveolata</taxon>
        <taxon>Dinophyceae</taxon>
        <taxon>Suessiales</taxon>
        <taxon>Symbiodiniaceae</taxon>
        <taxon>Durusdinium</taxon>
    </lineage>
</organism>
<sequence>EGRKEGREGTAGRMSAGLAAVDLSEPDFSGTLTKQSKWLKDWRRRYFVLKQHRLYFSKDEKSAPHGEIDLKDCLTVKSAEDKTNKKNSFEVATPQEVFFLYADSEKEKDDWIGAIGRAIVRFSSAYMPDDGYED</sequence>
<feature type="domain" description="PH" evidence="1">
    <location>
        <begin position="25"/>
        <end position="120"/>
    </location>
</feature>
<evidence type="ECO:0000313" key="3">
    <source>
        <dbReference type="Proteomes" id="UP001642464"/>
    </source>
</evidence>
<dbReference type="Proteomes" id="UP001642464">
    <property type="component" value="Unassembled WGS sequence"/>
</dbReference>
<dbReference type="CDD" id="cd13276">
    <property type="entry name" value="PH_AtPH1"/>
    <property type="match status" value="1"/>
</dbReference>
<name>A0ABP0LIP8_9DINO</name>
<evidence type="ECO:0000313" key="2">
    <source>
        <dbReference type="EMBL" id="CAK9038493.1"/>
    </source>
</evidence>
<keyword evidence="3" id="KW-1185">Reference proteome</keyword>
<proteinExistence type="predicted"/>
<dbReference type="Gene3D" id="2.30.29.30">
    <property type="entry name" value="Pleckstrin-homology domain (PH domain)/Phosphotyrosine-binding domain (PTB)"/>
    <property type="match status" value="1"/>
</dbReference>
<dbReference type="Pfam" id="PF00169">
    <property type="entry name" value="PH"/>
    <property type="match status" value="1"/>
</dbReference>
<accession>A0ABP0LIP8</accession>
<dbReference type="SMART" id="SM00233">
    <property type="entry name" value="PH"/>
    <property type="match status" value="1"/>
</dbReference>
<reference evidence="2 3" key="1">
    <citation type="submission" date="2024-02" db="EMBL/GenBank/DDBJ databases">
        <authorList>
            <person name="Chen Y."/>
            <person name="Shah S."/>
            <person name="Dougan E. K."/>
            <person name="Thang M."/>
            <person name="Chan C."/>
        </authorList>
    </citation>
    <scope>NUCLEOTIDE SEQUENCE [LARGE SCALE GENOMIC DNA]</scope>
</reference>
<dbReference type="InterPro" id="IPR051707">
    <property type="entry name" value="PI-Interact_SigTrans_Reg"/>
</dbReference>
<dbReference type="InterPro" id="IPR011993">
    <property type="entry name" value="PH-like_dom_sf"/>
</dbReference>
<dbReference type="EMBL" id="CAXAMM010016256">
    <property type="protein sequence ID" value="CAK9038493.1"/>
    <property type="molecule type" value="Genomic_DNA"/>
</dbReference>
<dbReference type="PANTHER" id="PTHR14336:SF8">
    <property type="entry name" value="PROTEIN OPY1"/>
    <property type="match status" value="1"/>
</dbReference>
<protein>
    <submittedName>
        <fullName evidence="2">Pleckstrin homology domain-containing protein 1 (AtPH1)</fullName>
    </submittedName>
</protein>
<evidence type="ECO:0000259" key="1">
    <source>
        <dbReference type="PROSITE" id="PS50003"/>
    </source>
</evidence>
<dbReference type="SUPFAM" id="SSF50729">
    <property type="entry name" value="PH domain-like"/>
    <property type="match status" value="1"/>
</dbReference>
<dbReference type="PROSITE" id="PS50003">
    <property type="entry name" value="PH_DOMAIN"/>
    <property type="match status" value="1"/>
</dbReference>
<dbReference type="InterPro" id="IPR001849">
    <property type="entry name" value="PH_domain"/>
</dbReference>
<dbReference type="PANTHER" id="PTHR14336">
    <property type="entry name" value="TANDEM PH DOMAIN CONTAINING PROTEIN"/>
    <property type="match status" value="1"/>
</dbReference>